<dbReference type="InterPro" id="IPR036259">
    <property type="entry name" value="MFS_trans_sf"/>
</dbReference>
<dbReference type="RefSeq" id="WP_345141347.1">
    <property type="nucleotide sequence ID" value="NZ_BAABAT010000059.1"/>
</dbReference>
<evidence type="ECO:0000259" key="8">
    <source>
        <dbReference type="PROSITE" id="PS50850"/>
    </source>
</evidence>
<dbReference type="PROSITE" id="PS50850">
    <property type="entry name" value="MFS"/>
    <property type="match status" value="1"/>
</dbReference>
<keyword evidence="6 7" id="KW-0472">Membrane</keyword>
<dbReference type="PROSITE" id="PS00216">
    <property type="entry name" value="SUGAR_TRANSPORT_1"/>
    <property type="match status" value="1"/>
</dbReference>
<feature type="transmembrane region" description="Helical" evidence="7">
    <location>
        <begin position="122"/>
        <end position="142"/>
    </location>
</feature>
<evidence type="ECO:0000256" key="2">
    <source>
        <dbReference type="ARBA" id="ARBA00022448"/>
    </source>
</evidence>
<protein>
    <submittedName>
        <fullName evidence="9">MFS transporter</fullName>
    </submittedName>
</protein>
<keyword evidence="10" id="KW-1185">Reference proteome</keyword>
<dbReference type="Proteomes" id="UP001500620">
    <property type="component" value="Unassembled WGS sequence"/>
</dbReference>
<evidence type="ECO:0000256" key="7">
    <source>
        <dbReference type="SAM" id="Phobius"/>
    </source>
</evidence>
<dbReference type="Pfam" id="PF07690">
    <property type="entry name" value="MFS_1"/>
    <property type="match status" value="1"/>
</dbReference>
<name>A0ABP8DTB8_9ACTN</name>
<dbReference type="SUPFAM" id="SSF103473">
    <property type="entry name" value="MFS general substrate transporter"/>
    <property type="match status" value="1"/>
</dbReference>
<comment type="caution">
    <text evidence="9">The sequence shown here is derived from an EMBL/GenBank/DDBJ whole genome shotgun (WGS) entry which is preliminary data.</text>
</comment>
<dbReference type="Gene3D" id="1.20.1720.10">
    <property type="entry name" value="Multidrug resistance protein D"/>
    <property type="match status" value="1"/>
</dbReference>
<gene>
    <name evidence="9" type="ORF">GCM10022255_103620</name>
</gene>
<evidence type="ECO:0000256" key="5">
    <source>
        <dbReference type="ARBA" id="ARBA00022989"/>
    </source>
</evidence>
<keyword evidence="4 7" id="KW-0812">Transmembrane</keyword>
<feature type="transmembrane region" description="Helical" evidence="7">
    <location>
        <begin position="454"/>
        <end position="471"/>
    </location>
</feature>
<feature type="transmembrane region" description="Helical" evidence="7">
    <location>
        <begin position="90"/>
        <end position="116"/>
    </location>
</feature>
<accession>A0ABP8DTB8</accession>
<organism evidence="9 10">
    <name type="scientific">Dactylosporangium darangshiense</name>
    <dbReference type="NCBI Taxonomy" id="579108"/>
    <lineage>
        <taxon>Bacteria</taxon>
        <taxon>Bacillati</taxon>
        <taxon>Actinomycetota</taxon>
        <taxon>Actinomycetes</taxon>
        <taxon>Micromonosporales</taxon>
        <taxon>Micromonosporaceae</taxon>
        <taxon>Dactylosporangium</taxon>
    </lineage>
</organism>
<dbReference type="InterPro" id="IPR011701">
    <property type="entry name" value="MFS"/>
</dbReference>
<feature type="transmembrane region" description="Helical" evidence="7">
    <location>
        <begin position="61"/>
        <end position="78"/>
    </location>
</feature>
<dbReference type="PANTHER" id="PTHR42718">
    <property type="entry name" value="MAJOR FACILITATOR SUPERFAMILY MULTIDRUG TRANSPORTER MFSC"/>
    <property type="match status" value="1"/>
</dbReference>
<feature type="transmembrane region" description="Helical" evidence="7">
    <location>
        <begin position="366"/>
        <end position="386"/>
    </location>
</feature>
<feature type="transmembrane region" description="Helical" evidence="7">
    <location>
        <begin position="413"/>
        <end position="434"/>
    </location>
</feature>
<dbReference type="Gene3D" id="1.20.1250.20">
    <property type="entry name" value="MFS general substrate transporter like domains"/>
    <property type="match status" value="1"/>
</dbReference>
<feature type="transmembrane region" description="Helical" evidence="7">
    <location>
        <begin position="21"/>
        <end position="41"/>
    </location>
</feature>
<dbReference type="PANTHER" id="PTHR42718:SF46">
    <property type="entry name" value="BLR6921 PROTEIN"/>
    <property type="match status" value="1"/>
</dbReference>
<evidence type="ECO:0000256" key="6">
    <source>
        <dbReference type="ARBA" id="ARBA00023136"/>
    </source>
</evidence>
<feature type="transmembrane region" description="Helical" evidence="7">
    <location>
        <begin position="149"/>
        <end position="174"/>
    </location>
</feature>
<dbReference type="PRINTS" id="PR01036">
    <property type="entry name" value="TCRTETB"/>
</dbReference>
<feature type="transmembrane region" description="Helical" evidence="7">
    <location>
        <begin position="278"/>
        <end position="301"/>
    </location>
</feature>
<comment type="subcellular location">
    <subcellularLocation>
        <location evidence="1">Cell membrane</location>
        <topology evidence="1">Multi-pass membrane protein</topology>
    </subcellularLocation>
</comment>
<feature type="transmembrane region" description="Helical" evidence="7">
    <location>
        <begin position="210"/>
        <end position="228"/>
    </location>
</feature>
<feature type="transmembrane region" description="Helical" evidence="7">
    <location>
        <begin position="313"/>
        <end position="335"/>
    </location>
</feature>
<evidence type="ECO:0000256" key="1">
    <source>
        <dbReference type="ARBA" id="ARBA00004651"/>
    </source>
</evidence>
<dbReference type="InterPro" id="IPR020846">
    <property type="entry name" value="MFS_dom"/>
</dbReference>
<feature type="transmembrane region" description="Helical" evidence="7">
    <location>
        <begin position="234"/>
        <end position="257"/>
    </location>
</feature>
<evidence type="ECO:0000256" key="4">
    <source>
        <dbReference type="ARBA" id="ARBA00022692"/>
    </source>
</evidence>
<reference evidence="10" key="1">
    <citation type="journal article" date="2019" name="Int. J. Syst. Evol. Microbiol.">
        <title>The Global Catalogue of Microorganisms (GCM) 10K type strain sequencing project: providing services to taxonomists for standard genome sequencing and annotation.</title>
        <authorList>
            <consortium name="The Broad Institute Genomics Platform"/>
            <consortium name="The Broad Institute Genome Sequencing Center for Infectious Disease"/>
            <person name="Wu L."/>
            <person name="Ma J."/>
        </authorList>
    </citation>
    <scope>NUCLEOTIDE SEQUENCE [LARGE SCALE GENOMIC DNA]</scope>
    <source>
        <strain evidence="10">JCM 17441</strain>
    </source>
</reference>
<dbReference type="CDD" id="cd17321">
    <property type="entry name" value="MFS_MMR_MDR_like"/>
    <property type="match status" value="1"/>
</dbReference>
<keyword evidence="2" id="KW-0813">Transport</keyword>
<evidence type="ECO:0000313" key="9">
    <source>
        <dbReference type="EMBL" id="GAA4263004.1"/>
    </source>
</evidence>
<feature type="transmembrane region" description="Helical" evidence="7">
    <location>
        <begin position="180"/>
        <end position="198"/>
    </location>
</feature>
<evidence type="ECO:0000256" key="3">
    <source>
        <dbReference type="ARBA" id="ARBA00022475"/>
    </source>
</evidence>
<keyword evidence="3" id="KW-1003">Cell membrane</keyword>
<dbReference type="InterPro" id="IPR005829">
    <property type="entry name" value="Sugar_transporter_CS"/>
</dbReference>
<feature type="domain" description="Major facilitator superfamily (MFS) profile" evidence="8">
    <location>
        <begin position="23"/>
        <end position="476"/>
    </location>
</feature>
<evidence type="ECO:0000313" key="10">
    <source>
        <dbReference type="Proteomes" id="UP001500620"/>
    </source>
</evidence>
<dbReference type="EMBL" id="BAABAT010000059">
    <property type="protein sequence ID" value="GAA4263004.1"/>
    <property type="molecule type" value="Genomic_DNA"/>
</dbReference>
<feature type="transmembrane region" description="Helical" evidence="7">
    <location>
        <begin position="342"/>
        <end position="360"/>
    </location>
</feature>
<keyword evidence="5 7" id="KW-1133">Transmembrane helix</keyword>
<sequence length="484" mass="49394">MTATDTSVANHPAGIVSARRWWALVAVATAQLMIGLDLTIMNIALPSAQRDLGLSDAGRQWVITAFALAYGGLLLLGGRVSEAIGRKRTLLIGLAGFAIASAVGGAAVNTAMLLGARAGQGIFGALMTPSVLATLAATFPLPAERAKAFGIYGTVMGSSSGIGVLLGGVLTQYLDWRWCMFVNLPVAAIAAAVAAYAVRPAAPVHRRVDVAGALLATLGLMAVVYGFAKAATDGWGAAATIGSLVSGAVVLAAFVVVEARTSVPLLPLRVVLHRRRGGSYLAVLSLAIGMFAALFFLTFYLQDVRAWSPVKAGLAFLPLTVGLMVGVRAAAPLLVRASAVSLLPAGLLVIAGGLALLSFADVQSGYWPHIMPVFLLVGLGTGWVLVTANSTATQDAGPDTAVAGAMVMTSQQVGASLGTALLSTIASNAAAAYLASHHASTVDGVVHGLHVASWWAMGLLVGAAGVVFLVLPRRGRRRTGHARA</sequence>
<proteinExistence type="predicted"/>